<reference evidence="2 3" key="1">
    <citation type="journal article" date="2011" name="Proc. Natl. Acad. Sci. U.S.A.">
        <title>Evolutionary erosion of yeast sex chromosomes by mating-type switching accidents.</title>
        <authorList>
            <person name="Gordon J.L."/>
            <person name="Armisen D."/>
            <person name="Proux-Wera E."/>
            <person name="Oheigeartaigh S.S."/>
            <person name="Byrne K.P."/>
            <person name="Wolfe K.H."/>
        </authorList>
    </citation>
    <scope>NUCLEOTIDE SEQUENCE [LARGE SCALE GENOMIC DNA]</scope>
    <source>
        <strain evidence="3">ATCC 10597 / BCRC 20456 / CBS 421 / NBRC 0211 / NRRL Y-12639</strain>
    </source>
</reference>
<feature type="compositionally biased region" description="Polar residues" evidence="1">
    <location>
        <begin position="22"/>
        <end position="34"/>
    </location>
</feature>
<protein>
    <submittedName>
        <fullName evidence="2">Uncharacterized protein</fullName>
    </submittedName>
</protein>
<feature type="compositionally biased region" description="Polar residues" evidence="1">
    <location>
        <begin position="42"/>
        <end position="52"/>
    </location>
</feature>
<evidence type="ECO:0000256" key="1">
    <source>
        <dbReference type="SAM" id="MobiDB-lite"/>
    </source>
</evidence>
<evidence type="ECO:0000313" key="3">
    <source>
        <dbReference type="Proteomes" id="UP000000689"/>
    </source>
</evidence>
<evidence type="ECO:0000313" key="2">
    <source>
        <dbReference type="EMBL" id="CCD24761.1"/>
    </source>
</evidence>
<dbReference type="HOGENOM" id="CLU_125609_0_0_1"/>
<feature type="region of interest" description="Disordered" evidence="1">
    <location>
        <begin position="1"/>
        <end position="75"/>
    </location>
</feature>
<keyword evidence="3" id="KW-1185">Reference proteome</keyword>
<proteinExistence type="predicted"/>
<accession>G0WAF0</accession>
<sequence>MTNTSTISSKSSTITQKPKSTGWAQATAKSLPKQQETKNTKPKPSSASSNDKSILKTADTDVTESKYKNKKNLAVHREPFNQKTVKAYMDKSFKKYLNDPNVTKYEDITIQIFGTKNSSPDWDTVTSYNKKKNRKNNKYVCLNPLLKKFETISSSK</sequence>
<dbReference type="EMBL" id="HE580270">
    <property type="protein sequence ID" value="CCD24761.1"/>
    <property type="molecule type" value="Genomic_DNA"/>
</dbReference>
<dbReference type="Proteomes" id="UP000000689">
    <property type="component" value="Chromosome 4"/>
</dbReference>
<gene>
    <name evidence="2" type="primary">NDAI0D04470</name>
    <name evidence="2" type="ordered locus">NDAI_0D04470</name>
</gene>
<dbReference type="AlphaFoldDB" id="G0WAF0"/>
<dbReference type="GeneID" id="11495164"/>
<feature type="compositionally biased region" description="Low complexity" evidence="1">
    <location>
        <begin position="1"/>
        <end position="21"/>
    </location>
</feature>
<organism evidence="2 3">
    <name type="scientific">Naumovozyma dairenensis (strain ATCC 10597 / BCRC 20456 / CBS 421 / NBRC 0211 / NRRL Y-12639)</name>
    <name type="common">Saccharomyces dairenensis</name>
    <dbReference type="NCBI Taxonomy" id="1071378"/>
    <lineage>
        <taxon>Eukaryota</taxon>
        <taxon>Fungi</taxon>
        <taxon>Dikarya</taxon>
        <taxon>Ascomycota</taxon>
        <taxon>Saccharomycotina</taxon>
        <taxon>Saccharomycetes</taxon>
        <taxon>Saccharomycetales</taxon>
        <taxon>Saccharomycetaceae</taxon>
        <taxon>Naumovozyma</taxon>
    </lineage>
</organism>
<dbReference type="RefSeq" id="XP_003670004.1">
    <property type="nucleotide sequence ID" value="XM_003669956.1"/>
</dbReference>
<dbReference type="KEGG" id="ndi:NDAI_0D04470"/>
<name>G0WAF0_NAUDC</name>